<dbReference type="GO" id="GO:0060090">
    <property type="term" value="F:molecular adaptor activity"/>
    <property type="evidence" value="ECO:0007669"/>
    <property type="project" value="TreeGrafter"/>
</dbReference>
<dbReference type="GO" id="GO:0000045">
    <property type="term" value="P:autophagosome assembly"/>
    <property type="evidence" value="ECO:0007669"/>
    <property type="project" value="UniProtKB-UniRule"/>
</dbReference>
<evidence type="ECO:0000256" key="9">
    <source>
        <dbReference type="SAM" id="MobiDB-lite"/>
    </source>
</evidence>
<dbReference type="InterPro" id="IPR045326">
    <property type="entry name" value="ATG17-like_dom"/>
</dbReference>
<feature type="region of interest" description="Disordered" evidence="9">
    <location>
        <begin position="1651"/>
        <end position="1727"/>
    </location>
</feature>
<evidence type="ECO:0000256" key="5">
    <source>
        <dbReference type="ARBA" id="ARBA00023006"/>
    </source>
</evidence>
<dbReference type="EMBL" id="KB726996">
    <property type="protein sequence ID" value="EMT61750.1"/>
    <property type="molecule type" value="Genomic_DNA"/>
</dbReference>
<dbReference type="GO" id="GO:0015031">
    <property type="term" value="P:protein transport"/>
    <property type="evidence" value="ECO:0007669"/>
    <property type="project" value="UniProtKB-KW"/>
</dbReference>
<keyword evidence="13" id="KW-1185">Reference proteome</keyword>
<evidence type="ECO:0000256" key="6">
    <source>
        <dbReference type="ARBA" id="ARBA00023054"/>
    </source>
</evidence>
<dbReference type="OrthoDB" id="447953at2759"/>
<dbReference type="InterPro" id="IPR019460">
    <property type="entry name" value="Atg11_C"/>
</dbReference>
<sequence length="1727" mass="195972">MALQVLIAHTGLRLEVDTAQFSILDDLKAWVSRKTSIPPQYIVALTPHGRTVKFTSLHTEKEMFIYDIRISSPGNANLITPVPAPKRYVIPNAPNTIDDVQSISSWQELYKERRNWAMHLVEDCGQMNTTTLALYSEIDVIIKCLDAAVANLEISIKTIEPKYNDLKKWVTPALEEHRTLVENWEQYLDLARNTPISPLMVKFMTRQETKKSNPTLEDLIELDTARKAGKLAPTAHRRFSDKANQLNNTASQMYRSLESLIADFEKLMSRSALGHSTDSAQLLEDIEAVVKQMDSDYRAALGYGNTQRDVAQASKTASVHTEHLVPTLKKRVKEMDELLHYATDARNSVASESAKFMRYVTEITSLHNNVKSQINVLNQSVDDMTTFDYLRLIHQLPYMYAAFVSVFCLDDLKAWVSRKTSIPPQYIVALTPHGRTVKFTSLHTEVRYSSISSWQELYKERRNWAMHLVEDCGQMNTTTLALYSEIDVIIKCLDAAVANLEISIKTIEPKYNDLKKWVTPALEEHRTLVENWEQYLDLARNTPISPLMVKFMTRQETKKSNPTLEDLIELDTARKAGKLAPTAHRRFSDKANQLNNTASQMYRSLESLIADFEKLMSRSALGHSTDSAQLLEDIEAVVKQMDSDYRAALGYGNTQRDVAQASKTASVHTEHLVPTLKKRVKEMDELLHYATDARNSVASESAKFMRYVTEITSLHNNVKSQINVLNQSVDDMTTFDYLRLIHQLPYMYAAFVSEAVRRREWVDKVKTDSSTLANEMALFQDEESKRRRKWQKMIGSMYGPDLDTNVMGLELLQEQPVDQSVLDDVLKLVQELDNPTKQQSKRLKAFKNGSIHEVALGRSGLMIRGDDDLLQSLQEDKGKLENKLKTAESRVRRLEDLLHRQSQASRPGNLFQPQGPQQRERGNSGSSIRSSRFDDRSSDGIDPLMRRITQLENELREEKQRSSRLQQELTAQSDHHENIKGQHEDLKGQHEDLKGQIAEVNTTKQDLLENMEALEREFVEERKNLENEIKTLRARLEDTEDEIEQFDESRQHEKAGYVVRVEELEAELEQINKQRQDDALKAQGQVEFLRKETRIQREQQEALEQQVQSAQEETQDVSRKLSVAEEALGDHWQALKRLFTELLPEAAVPDNFVDLSDVLLTQAGTLVEKSRNSEADIDLLKTKAEHFTATIAELREQLAEKETKLSEGEMKAVHLRENLAEEKAKVIALEQELADGREQLTELRAKLSDGETGPEALQTRLEEEEKKVMALTEEVASKQSHVGSLEEELRMFQEKAESLQGKMSNLNSQYEHRDEKTKDLTQRLYSQNDRMCRLLERVGFAITRKDGDMTVTKIPRSERNAQNPNDSSDPGSSLRKSGILSRVLGDSTDLELLYWLNNSDLQAENEKYEAFMNKIGNFDMELFSETVYRRIKEVEHMARKWQREARSYREKAHLLQKDSHEKIAFKHFKEGDLALFLPTRNQQAGAWAAFNVGFPHYFLREQDAHRLRHREWLVARISRIQERVVDLSKSLQPSSETDSINDEENDNPFQLSDGLRWYLIDAFEDKPGAPSTPGMGKSTVAANTVEATANIHTHATGGKGKSRDSVTSIEGINKTLSKSLESRRSSTGSKKALPFQLGGTALLKNSALASETNSLRAHPTDTPSGTSPTHGGLLTAANASLAQKALAEGQKSEQTESPSKSPSGESSNQGGSAKADEVRNVDTLLGP</sequence>
<dbReference type="Proteomes" id="UP000016929">
    <property type="component" value="Unassembled WGS sequence"/>
</dbReference>
<reference evidence="13" key="2">
    <citation type="journal article" date="2014" name="PLoS ONE">
        <title>Genome and Transcriptome Analysis of the Fungal Pathogen Fusarium oxysporum f. sp. cubense Causing Banana Vascular Wilt Disease.</title>
        <authorList>
            <person name="Guo L."/>
            <person name="Han L."/>
            <person name="Yang L."/>
            <person name="Zeng H."/>
            <person name="Fan D."/>
            <person name="Zhu Y."/>
            <person name="Feng Y."/>
            <person name="Wang G."/>
            <person name="Peng C."/>
            <person name="Jiang X."/>
            <person name="Zhou D."/>
            <person name="Ni P."/>
            <person name="Liang C."/>
            <person name="Liu L."/>
            <person name="Wang J."/>
            <person name="Mao C."/>
            <person name="Fang X."/>
            <person name="Peng M."/>
            <person name="Huang J."/>
        </authorList>
    </citation>
    <scope>NUCLEOTIDE SEQUENCE [LARGE SCALE GENOMIC DNA]</scope>
    <source>
        <strain evidence="13">race 4</strain>
    </source>
</reference>
<evidence type="ECO:0000256" key="7">
    <source>
        <dbReference type="RuleBase" id="RU367075"/>
    </source>
</evidence>
<evidence type="ECO:0000313" key="13">
    <source>
        <dbReference type="Proteomes" id="UP000016929"/>
    </source>
</evidence>
<feature type="compositionally biased region" description="Polar residues" evidence="9">
    <location>
        <begin position="1651"/>
        <end position="1669"/>
    </location>
</feature>
<dbReference type="GO" id="GO:0034727">
    <property type="term" value="P:piecemeal microautophagy of the nucleus"/>
    <property type="evidence" value="ECO:0007669"/>
    <property type="project" value="TreeGrafter"/>
</dbReference>
<evidence type="ECO:0000256" key="4">
    <source>
        <dbReference type="ARBA" id="ARBA00022927"/>
    </source>
</evidence>
<comment type="function">
    <text evidence="7">Involved in cytoplasm to vacuole transport (Cvt), pexophagy, mitophagy and nucleophagy. Recruits mitochondria for their selective degradation via autophagy (mitophagy) during starvation. Works as scaffold proteins that recruit ATG proteins to the pre-autophagosome (PAS), the site of vesicle/autophagosome formation. Required for the Cvt vesicles completion.</text>
</comment>
<dbReference type="Pfam" id="PF10377">
    <property type="entry name" value="ATG11"/>
    <property type="match status" value="1"/>
</dbReference>
<feature type="compositionally biased region" description="Polar residues" evidence="9">
    <location>
        <begin position="900"/>
        <end position="917"/>
    </location>
</feature>
<evidence type="ECO:0000256" key="1">
    <source>
        <dbReference type="ARBA" id="ARBA00009729"/>
    </source>
</evidence>
<feature type="compositionally biased region" description="Low complexity" evidence="9">
    <location>
        <begin position="1674"/>
        <end position="1687"/>
    </location>
</feature>
<dbReference type="GO" id="GO:0034045">
    <property type="term" value="C:phagophore assembly site membrane"/>
    <property type="evidence" value="ECO:0007669"/>
    <property type="project" value="UniProtKB-SubCell"/>
</dbReference>
<feature type="compositionally biased region" description="Polar residues" evidence="9">
    <location>
        <begin position="1360"/>
        <end position="1375"/>
    </location>
</feature>
<dbReference type="PANTHER" id="PTHR13222:SF1">
    <property type="entry name" value="RB1-INDUCIBLE COILED-COIL PROTEIN 1"/>
    <property type="match status" value="1"/>
</dbReference>
<comment type="subunit">
    <text evidence="7">Homodimer.</text>
</comment>
<keyword evidence="5 7" id="KW-0072">Autophagy</keyword>
<dbReference type="GO" id="GO:0019901">
    <property type="term" value="F:protein kinase binding"/>
    <property type="evidence" value="ECO:0007669"/>
    <property type="project" value="TreeGrafter"/>
</dbReference>
<evidence type="ECO:0000313" key="12">
    <source>
        <dbReference type="EMBL" id="EMT61750.1"/>
    </source>
</evidence>
<feature type="compositionally biased region" description="Low complexity" evidence="9">
    <location>
        <begin position="1696"/>
        <end position="1707"/>
    </location>
</feature>
<protein>
    <recommendedName>
        <fullName evidence="2 7">Autophagy-related protein 11</fullName>
    </recommendedName>
</protein>
<evidence type="ECO:0000256" key="2">
    <source>
        <dbReference type="ARBA" id="ARBA00013804"/>
    </source>
</evidence>
<keyword evidence="3 7" id="KW-0813">Transport</keyword>
<dbReference type="GO" id="GO:0061709">
    <property type="term" value="P:reticulophagy"/>
    <property type="evidence" value="ECO:0007669"/>
    <property type="project" value="TreeGrafter"/>
</dbReference>
<dbReference type="Gene3D" id="1.10.287.1490">
    <property type="match status" value="2"/>
</dbReference>
<dbReference type="GO" id="GO:0000422">
    <property type="term" value="P:autophagy of mitochondrion"/>
    <property type="evidence" value="ECO:0007669"/>
    <property type="project" value="TreeGrafter"/>
</dbReference>
<dbReference type="PANTHER" id="PTHR13222">
    <property type="entry name" value="RB1-INDUCIBLE COILED-COIL"/>
    <property type="match status" value="1"/>
</dbReference>
<proteinExistence type="inferred from homology"/>
<dbReference type="STRING" id="1229665.N1RHX4"/>
<keyword evidence="7" id="KW-0926">Vacuole</keyword>
<dbReference type="GO" id="GO:0034517">
    <property type="term" value="P:ribophagy"/>
    <property type="evidence" value="ECO:0007669"/>
    <property type="project" value="TreeGrafter"/>
</dbReference>
<dbReference type="GO" id="GO:0005774">
    <property type="term" value="C:vacuolar membrane"/>
    <property type="evidence" value="ECO:0007669"/>
    <property type="project" value="UniProtKB-SubCell"/>
</dbReference>
<comment type="subcellular location">
    <subcellularLocation>
        <location evidence="7">Preautophagosomal structure membrane</location>
        <topology evidence="7">Peripheral membrane protein</topology>
    </subcellularLocation>
    <subcellularLocation>
        <location evidence="7">Vacuole membrane</location>
        <topology evidence="7">Peripheral membrane protein</topology>
    </subcellularLocation>
    <text evidence="7">During pexophagy, accumulates in the vacuolar membrane region, where the peroxisomes contact the vacuole.</text>
</comment>
<feature type="region of interest" description="Disordered" evidence="9">
    <location>
        <begin position="1528"/>
        <end position="1549"/>
    </location>
</feature>
<dbReference type="HOGENOM" id="CLU_002803_1_0_1"/>
<gene>
    <name evidence="12" type="ORF">FOC4_g10014819</name>
</gene>
<keyword evidence="4 7" id="KW-0653">Protein transport</keyword>
<dbReference type="GO" id="GO:1903599">
    <property type="term" value="P:positive regulation of autophagy of mitochondrion"/>
    <property type="evidence" value="ECO:0007669"/>
    <property type="project" value="UniProtKB-UniRule"/>
</dbReference>
<feature type="compositionally biased region" description="Polar residues" evidence="9">
    <location>
        <begin position="1529"/>
        <end position="1538"/>
    </location>
</feature>
<evidence type="ECO:0000259" key="11">
    <source>
        <dbReference type="Pfam" id="PF10377"/>
    </source>
</evidence>
<feature type="domain" description="Autophagy-related protein 11 C-terminal" evidence="11">
    <location>
        <begin position="1425"/>
        <end position="1563"/>
    </location>
</feature>
<name>N1RHX4_FUSC4</name>
<feature type="compositionally biased region" description="Polar residues" evidence="9">
    <location>
        <begin position="963"/>
        <end position="972"/>
    </location>
</feature>
<dbReference type="Pfam" id="PF04108">
    <property type="entry name" value="ATG17_like"/>
    <property type="match status" value="2"/>
</dbReference>
<keyword evidence="6 8" id="KW-0175">Coiled coil</keyword>
<feature type="coiled-coil region" evidence="8">
    <location>
        <begin position="1431"/>
        <end position="1458"/>
    </location>
</feature>
<comment type="similarity">
    <text evidence="1 7">Belongs to the ATG11 family.</text>
</comment>
<feature type="region of interest" description="Disordered" evidence="9">
    <location>
        <begin position="899"/>
        <end position="978"/>
    </location>
</feature>
<accession>N1RHX4</accession>
<evidence type="ECO:0000256" key="3">
    <source>
        <dbReference type="ARBA" id="ARBA00022448"/>
    </source>
</evidence>
<dbReference type="InterPro" id="IPR040040">
    <property type="entry name" value="ATG11"/>
</dbReference>
<feature type="coiled-coil region" evidence="8">
    <location>
        <begin position="1177"/>
        <end position="1309"/>
    </location>
</feature>
<dbReference type="GO" id="GO:1990316">
    <property type="term" value="C:Atg1/ULK1 kinase complex"/>
    <property type="evidence" value="ECO:0007669"/>
    <property type="project" value="TreeGrafter"/>
</dbReference>
<keyword evidence="7" id="KW-0472">Membrane</keyword>
<feature type="domain" description="Autophagy protein ATG17-like" evidence="10">
    <location>
        <begin position="104"/>
        <end position="407"/>
    </location>
</feature>
<feature type="domain" description="Autophagy protein ATG17-like" evidence="10">
    <location>
        <begin position="452"/>
        <end position="796"/>
    </location>
</feature>
<organism evidence="12 13">
    <name type="scientific">Fusarium oxysporum f. sp. cubense (strain race 4)</name>
    <name type="common">Panama disease fungus</name>
    <dbReference type="NCBI Taxonomy" id="2502994"/>
    <lineage>
        <taxon>Eukaryota</taxon>
        <taxon>Fungi</taxon>
        <taxon>Dikarya</taxon>
        <taxon>Ascomycota</taxon>
        <taxon>Pezizomycotina</taxon>
        <taxon>Sordariomycetes</taxon>
        <taxon>Hypocreomycetidae</taxon>
        <taxon>Hypocreales</taxon>
        <taxon>Nectriaceae</taxon>
        <taxon>Fusarium</taxon>
        <taxon>Fusarium oxysporum species complex</taxon>
    </lineage>
</organism>
<reference evidence="13" key="1">
    <citation type="submission" date="2012-09" db="EMBL/GenBank/DDBJ databases">
        <title>Genome sequencing and comparative transcriptomics of race 1 and race 4 of banana pathogen: Fusarium oxysporum f. sp. cubense.</title>
        <authorList>
            <person name="Fang X."/>
            <person name="Huang J."/>
        </authorList>
    </citation>
    <scope>NUCLEOTIDE SEQUENCE [LARGE SCALE GENOMIC DNA]</scope>
    <source>
        <strain evidence="13">race 4</strain>
    </source>
</reference>
<feature type="region of interest" description="Disordered" evidence="9">
    <location>
        <begin position="1349"/>
        <end position="1376"/>
    </location>
</feature>
<evidence type="ECO:0000256" key="8">
    <source>
        <dbReference type="SAM" id="Coils"/>
    </source>
</evidence>
<evidence type="ECO:0000259" key="10">
    <source>
        <dbReference type="Pfam" id="PF04108"/>
    </source>
</evidence>